<dbReference type="Gene3D" id="3.30.420.10">
    <property type="entry name" value="Ribonuclease H-like superfamily/Ribonuclease H"/>
    <property type="match status" value="1"/>
</dbReference>
<proteinExistence type="predicted"/>
<dbReference type="InterPro" id="IPR012337">
    <property type="entry name" value="RNaseH-like_sf"/>
</dbReference>
<protein>
    <recommendedName>
        <fullName evidence="1">RNase H type-1 domain-containing protein</fullName>
    </recommendedName>
</protein>
<dbReference type="InterPro" id="IPR044730">
    <property type="entry name" value="RNase_H-like_dom_plant"/>
</dbReference>
<dbReference type="AlphaFoldDB" id="A0A0D2QSD6"/>
<name>A0A0D2QSD6_GOSRA</name>
<organism evidence="2 3">
    <name type="scientific">Gossypium raimondii</name>
    <name type="common">Peruvian cotton</name>
    <name type="synonym">Gossypium klotzschianum subsp. raimondii</name>
    <dbReference type="NCBI Taxonomy" id="29730"/>
    <lineage>
        <taxon>Eukaryota</taxon>
        <taxon>Viridiplantae</taxon>
        <taxon>Streptophyta</taxon>
        <taxon>Embryophyta</taxon>
        <taxon>Tracheophyta</taxon>
        <taxon>Spermatophyta</taxon>
        <taxon>Magnoliopsida</taxon>
        <taxon>eudicotyledons</taxon>
        <taxon>Gunneridae</taxon>
        <taxon>Pentapetalae</taxon>
        <taxon>rosids</taxon>
        <taxon>malvids</taxon>
        <taxon>Malvales</taxon>
        <taxon>Malvaceae</taxon>
        <taxon>Malvoideae</taxon>
        <taxon>Gossypium</taxon>
    </lineage>
</organism>
<feature type="domain" description="RNase H type-1" evidence="1">
    <location>
        <begin position="29"/>
        <end position="137"/>
    </location>
</feature>
<dbReference type="Gramene" id="KJB10130">
    <property type="protein sequence ID" value="KJB10130"/>
    <property type="gene ID" value="B456_001G185400"/>
</dbReference>
<dbReference type="Pfam" id="PF13456">
    <property type="entry name" value="RVT_3"/>
    <property type="match status" value="1"/>
</dbReference>
<accession>A0A0D2QSD6</accession>
<feature type="non-terminal residue" evidence="2">
    <location>
        <position position="1"/>
    </location>
</feature>
<dbReference type="GO" id="GO:0003676">
    <property type="term" value="F:nucleic acid binding"/>
    <property type="evidence" value="ECO:0007669"/>
    <property type="project" value="InterPro"/>
</dbReference>
<dbReference type="EMBL" id="CM001740">
    <property type="protein sequence ID" value="KJB10130.1"/>
    <property type="molecule type" value="Genomic_DNA"/>
</dbReference>
<dbReference type="InterPro" id="IPR052929">
    <property type="entry name" value="RNase_H-like_EbsB-rel"/>
</dbReference>
<dbReference type="SUPFAM" id="SSF53098">
    <property type="entry name" value="Ribonuclease H-like"/>
    <property type="match status" value="1"/>
</dbReference>
<keyword evidence="3" id="KW-1185">Reference proteome</keyword>
<evidence type="ECO:0000313" key="3">
    <source>
        <dbReference type="Proteomes" id="UP000032304"/>
    </source>
</evidence>
<dbReference type="CDD" id="cd06222">
    <property type="entry name" value="RNase_H_like"/>
    <property type="match status" value="1"/>
</dbReference>
<dbReference type="InterPro" id="IPR002156">
    <property type="entry name" value="RNaseH_domain"/>
</dbReference>
<evidence type="ECO:0000259" key="1">
    <source>
        <dbReference type="Pfam" id="PF13456"/>
    </source>
</evidence>
<dbReference type="OMA" id="TMEEEWI"/>
<dbReference type="InterPro" id="IPR036397">
    <property type="entry name" value="RNaseH_sf"/>
</dbReference>
<gene>
    <name evidence="2" type="ORF">B456_001G185400</name>
</gene>
<dbReference type="PANTHER" id="PTHR47074">
    <property type="entry name" value="BNAC02G40300D PROTEIN"/>
    <property type="match status" value="1"/>
</dbReference>
<dbReference type="eggNOG" id="KOG1075">
    <property type="taxonomic scope" value="Eukaryota"/>
</dbReference>
<reference evidence="2 3" key="1">
    <citation type="journal article" date="2012" name="Nature">
        <title>Repeated polyploidization of Gossypium genomes and the evolution of spinnable cotton fibres.</title>
        <authorList>
            <person name="Paterson A.H."/>
            <person name="Wendel J.F."/>
            <person name="Gundlach H."/>
            <person name="Guo H."/>
            <person name="Jenkins J."/>
            <person name="Jin D."/>
            <person name="Llewellyn D."/>
            <person name="Showmaker K.C."/>
            <person name="Shu S."/>
            <person name="Udall J."/>
            <person name="Yoo M.J."/>
            <person name="Byers R."/>
            <person name="Chen W."/>
            <person name="Doron-Faigenboim A."/>
            <person name="Duke M.V."/>
            <person name="Gong L."/>
            <person name="Grimwood J."/>
            <person name="Grover C."/>
            <person name="Grupp K."/>
            <person name="Hu G."/>
            <person name="Lee T.H."/>
            <person name="Li J."/>
            <person name="Lin L."/>
            <person name="Liu T."/>
            <person name="Marler B.S."/>
            <person name="Page J.T."/>
            <person name="Roberts A.W."/>
            <person name="Romanel E."/>
            <person name="Sanders W.S."/>
            <person name="Szadkowski E."/>
            <person name="Tan X."/>
            <person name="Tang H."/>
            <person name="Xu C."/>
            <person name="Wang J."/>
            <person name="Wang Z."/>
            <person name="Zhang D."/>
            <person name="Zhang L."/>
            <person name="Ashrafi H."/>
            <person name="Bedon F."/>
            <person name="Bowers J.E."/>
            <person name="Brubaker C.L."/>
            <person name="Chee P.W."/>
            <person name="Das S."/>
            <person name="Gingle A.R."/>
            <person name="Haigler C.H."/>
            <person name="Harker D."/>
            <person name="Hoffmann L.V."/>
            <person name="Hovav R."/>
            <person name="Jones D.C."/>
            <person name="Lemke C."/>
            <person name="Mansoor S."/>
            <person name="ur Rahman M."/>
            <person name="Rainville L.N."/>
            <person name="Rambani A."/>
            <person name="Reddy U.K."/>
            <person name="Rong J.K."/>
            <person name="Saranga Y."/>
            <person name="Scheffler B.E."/>
            <person name="Scheffler J.A."/>
            <person name="Stelly D.M."/>
            <person name="Triplett B.A."/>
            <person name="Van Deynze A."/>
            <person name="Vaslin M.F."/>
            <person name="Waghmare V.N."/>
            <person name="Walford S.A."/>
            <person name="Wright R.J."/>
            <person name="Zaki E.A."/>
            <person name="Zhang T."/>
            <person name="Dennis E.S."/>
            <person name="Mayer K.F."/>
            <person name="Peterson D.G."/>
            <person name="Rokhsar D.S."/>
            <person name="Wang X."/>
            <person name="Schmutz J."/>
        </authorList>
    </citation>
    <scope>NUCLEOTIDE SEQUENCE [LARGE SCALE GENOMIC DNA]</scope>
</reference>
<dbReference type="PANTHER" id="PTHR47074:SF61">
    <property type="entry name" value="RNASE H TYPE-1 DOMAIN-CONTAINING PROTEIN"/>
    <property type="match status" value="1"/>
</dbReference>
<dbReference type="STRING" id="29730.A0A0D2QSD6"/>
<dbReference type="Proteomes" id="UP000032304">
    <property type="component" value="Chromosome 1"/>
</dbReference>
<evidence type="ECO:0000313" key="2">
    <source>
        <dbReference type="EMBL" id="KJB10130.1"/>
    </source>
</evidence>
<sequence>IEGVKEKEVARKVIYAKWKPPSGICIKLNFDAAFDKDFFKSGTGIVAKNAQGQVIASRLILHSNVGSAFVAEALACSWAVKTGLELGVTEAIIEGDSLTIIKKCNNMSQDKSEIRAHIQNIQYHSSRFLSIQFKHANQLAQRLTVESLRNGEEFYLEGAVPGFARRTMEEEWIREPD</sequence>
<dbReference type="GO" id="GO:0004523">
    <property type="term" value="F:RNA-DNA hybrid ribonuclease activity"/>
    <property type="evidence" value="ECO:0007669"/>
    <property type="project" value="InterPro"/>
</dbReference>